<reference evidence="10 11" key="1">
    <citation type="submission" date="2019-01" db="EMBL/GenBank/DDBJ databases">
        <title>Sinorhodobacter populi sp. nov. isolated from the symptomatic bark tissue of Populus euramericana canker.</title>
        <authorList>
            <person name="Xu G."/>
        </authorList>
    </citation>
    <scope>NUCLEOTIDE SEQUENCE [LARGE SCALE GENOMIC DNA]</scope>
    <source>
        <strain evidence="10 11">SK2B-1</strain>
    </source>
</reference>
<dbReference type="GO" id="GO:0005886">
    <property type="term" value="C:plasma membrane"/>
    <property type="evidence" value="ECO:0007669"/>
    <property type="project" value="UniProtKB-SubCell"/>
</dbReference>
<evidence type="ECO:0000256" key="5">
    <source>
        <dbReference type="ARBA" id="ARBA00022692"/>
    </source>
</evidence>
<evidence type="ECO:0000256" key="8">
    <source>
        <dbReference type="RuleBase" id="RU363032"/>
    </source>
</evidence>
<dbReference type="EMBL" id="SAUZ01000012">
    <property type="protein sequence ID" value="RWR20448.1"/>
    <property type="molecule type" value="Genomic_DNA"/>
</dbReference>
<evidence type="ECO:0000256" key="1">
    <source>
        <dbReference type="ARBA" id="ARBA00004651"/>
    </source>
</evidence>
<keyword evidence="6 8" id="KW-1133">Transmembrane helix</keyword>
<dbReference type="PROSITE" id="PS50928">
    <property type="entry name" value="ABC_TM1"/>
    <property type="match status" value="1"/>
</dbReference>
<evidence type="ECO:0000259" key="9">
    <source>
        <dbReference type="PROSITE" id="PS50928"/>
    </source>
</evidence>
<dbReference type="Pfam" id="PF00528">
    <property type="entry name" value="BPD_transp_1"/>
    <property type="match status" value="1"/>
</dbReference>
<evidence type="ECO:0000256" key="7">
    <source>
        <dbReference type="ARBA" id="ARBA00023136"/>
    </source>
</evidence>
<feature type="transmembrane region" description="Helical" evidence="8">
    <location>
        <begin position="96"/>
        <end position="119"/>
    </location>
</feature>
<feature type="transmembrane region" description="Helical" evidence="8">
    <location>
        <begin position="195"/>
        <end position="214"/>
    </location>
</feature>
<dbReference type="Proteomes" id="UP000284476">
    <property type="component" value="Unassembled WGS sequence"/>
</dbReference>
<keyword evidence="3 8" id="KW-0813">Transport</keyword>
<feature type="transmembrane region" description="Helical" evidence="8">
    <location>
        <begin position="166"/>
        <end position="189"/>
    </location>
</feature>
<evidence type="ECO:0000256" key="4">
    <source>
        <dbReference type="ARBA" id="ARBA00022475"/>
    </source>
</evidence>
<dbReference type="InterPro" id="IPR000515">
    <property type="entry name" value="MetI-like"/>
</dbReference>
<comment type="caution">
    <text evidence="10">The sequence shown here is derived from an EMBL/GenBank/DDBJ whole genome shotgun (WGS) entry which is preliminary data.</text>
</comment>
<keyword evidence="7 8" id="KW-0472">Membrane</keyword>
<comment type="similarity">
    <text evidence="2">Belongs to the binding-protein-dependent transport system permease family. CysTW subfamily.</text>
</comment>
<evidence type="ECO:0000256" key="2">
    <source>
        <dbReference type="ARBA" id="ARBA00007069"/>
    </source>
</evidence>
<evidence type="ECO:0000256" key="6">
    <source>
        <dbReference type="ARBA" id="ARBA00022989"/>
    </source>
</evidence>
<proteinExistence type="inferred from homology"/>
<accession>A0A443JIR6</accession>
<reference evidence="10 11" key="2">
    <citation type="submission" date="2019-01" db="EMBL/GenBank/DDBJ databases">
        <authorList>
            <person name="Li Y."/>
        </authorList>
    </citation>
    <scope>NUCLEOTIDE SEQUENCE [LARGE SCALE GENOMIC DNA]</scope>
    <source>
        <strain evidence="10 11">SK2B-1</strain>
    </source>
</reference>
<keyword evidence="5 8" id="KW-0812">Transmembrane</keyword>
<name>A0A443JIR6_9RHOB</name>
<keyword evidence="4" id="KW-1003">Cell membrane</keyword>
<evidence type="ECO:0000313" key="10">
    <source>
        <dbReference type="EMBL" id="RWR20448.1"/>
    </source>
</evidence>
<dbReference type="InterPro" id="IPR051789">
    <property type="entry name" value="Bact_Polyamine_Transport"/>
</dbReference>
<sequence length="255" mass="28206">MKKLGRVYLCALIVFLYLPIAVMIAMGFNYSPYYQLPFRFSTRWVDELLMIDDLIQAGRNSVVIAIITTVIATVLGTMAAVALHRREFPGRALLRMLLLPPIAIPWLITSTAMLVMFYWSGIGRGFHAMLIGHVALAIPYVVLVAGLQITDLEKAAMSLGSTPLHAFFRVTLPMLPPSMVGAALFAFAVSLDQFVISYFLATPGYTTLPVRIYSAIRKDFTPDINIISTILLLASMALVLLFALFSHFGARNDRS</sequence>
<protein>
    <submittedName>
        <fullName evidence="10">ABC transporter permease</fullName>
    </submittedName>
</protein>
<dbReference type="AlphaFoldDB" id="A0A443JIR6"/>
<evidence type="ECO:0000313" key="11">
    <source>
        <dbReference type="Proteomes" id="UP000284476"/>
    </source>
</evidence>
<dbReference type="GO" id="GO:0055085">
    <property type="term" value="P:transmembrane transport"/>
    <property type="evidence" value="ECO:0007669"/>
    <property type="project" value="InterPro"/>
</dbReference>
<dbReference type="InterPro" id="IPR035906">
    <property type="entry name" value="MetI-like_sf"/>
</dbReference>
<feature type="domain" description="ABC transmembrane type-1" evidence="9">
    <location>
        <begin position="58"/>
        <end position="242"/>
    </location>
</feature>
<gene>
    <name evidence="10" type="ORF">D2T30_11170</name>
</gene>
<dbReference type="RefSeq" id="WP_128208931.1">
    <property type="nucleotide sequence ID" value="NZ_JBHRSO010000019.1"/>
</dbReference>
<feature type="transmembrane region" description="Helical" evidence="8">
    <location>
        <begin position="62"/>
        <end position="84"/>
    </location>
</feature>
<feature type="transmembrane region" description="Helical" evidence="8">
    <location>
        <begin position="125"/>
        <end position="145"/>
    </location>
</feature>
<comment type="subcellular location">
    <subcellularLocation>
        <location evidence="1 8">Cell membrane</location>
        <topology evidence="1 8">Multi-pass membrane protein</topology>
    </subcellularLocation>
</comment>
<organism evidence="10 11">
    <name type="scientific">Paenirhodobacter populi</name>
    <dbReference type="NCBI Taxonomy" id="2306993"/>
    <lineage>
        <taxon>Bacteria</taxon>
        <taxon>Pseudomonadati</taxon>
        <taxon>Pseudomonadota</taxon>
        <taxon>Alphaproteobacteria</taxon>
        <taxon>Rhodobacterales</taxon>
        <taxon>Rhodobacter group</taxon>
        <taxon>Paenirhodobacter</taxon>
    </lineage>
</organism>
<evidence type="ECO:0000256" key="3">
    <source>
        <dbReference type="ARBA" id="ARBA00022448"/>
    </source>
</evidence>
<dbReference type="SUPFAM" id="SSF161098">
    <property type="entry name" value="MetI-like"/>
    <property type="match status" value="1"/>
</dbReference>
<dbReference type="Gene3D" id="1.10.3720.10">
    <property type="entry name" value="MetI-like"/>
    <property type="match status" value="1"/>
</dbReference>
<dbReference type="CDD" id="cd06261">
    <property type="entry name" value="TM_PBP2"/>
    <property type="match status" value="1"/>
</dbReference>
<dbReference type="PANTHER" id="PTHR43848:SF2">
    <property type="entry name" value="PUTRESCINE TRANSPORT SYSTEM PERMEASE PROTEIN POTI"/>
    <property type="match status" value="1"/>
</dbReference>
<dbReference type="PANTHER" id="PTHR43848">
    <property type="entry name" value="PUTRESCINE TRANSPORT SYSTEM PERMEASE PROTEIN POTI"/>
    <property type="match status" value="1"/>
</dbReference>
<feature type="transmembrane region" description="Helical" evidence="8">
    <location>
        <begin position="226"/>
        <end position="248"/>
    </location>
</feature>
<feature type="transmembrane region" description="Helical" evidence="8">
    <location>
        <begin position="7"/>
        <end position="28"/>
    </location>
</feature>